<dbReference type="SUPFAM" id="SSF81301">
    <property type="entry name" value="Nucleotidyltransferase"/>
    <property type="match status" value="1"/>
</dbReference>
<sequence length="283" mass="30756">MNIQATIANIVDALKGVDGVNAVVLGGSRARGTESPSSDIDIGVYYDSGKGLDIARLRQVASSLDDDRRDGLITEIGGWGPWINGGGWLKVNGTPVDFLLRDQNKASQVIERCVAGDITVDYQPGHPHGFVNSIYMAEIALCKALWDPSGVIGNLKSRTTPYPPVYQKAVIGKFLWEAAFSLENGYKGIYKNDLSYIAGCCFRSSSCLNQVLFAANESYLMNEKGAAAIVDTFRLAPIGYADRVNDLFSLISEDPDSLKKAFDMMRDLIRETETILVSIGLSN</sequence>
<dbReference type="EMBL" id="JACJVQ010000019">
    <property type="protein sequence ID" value="MBB6636883.1"/>
    <property type="molecule type" value="Genomic_DNA"/>
</dbReference>
<dbReference type="InterPro" id="IPR002934">
    <property type="entry name" value="Polymerase_NTP_transf_dom"/>
</dbReference>
<organism evidence="2 3">
    <name type="scientific">Cohnella thailandensis</name>
    <dbReference type="NCBI Taxonomy" id="557557"/>
    <lineage>
        <taxon>Bacteria</taxon>
        <taxon>Bacillati</taxon>
        <taxon>Bacillota</taxon>
        <taxon>Bacilli</taxon>
        <taxon>Bacillales</taxon>
        <taxon>Paenibacillaceae</taxon>
        <taxon>Cohnella</taxon>
    </lineage>
</organism>
<keyword evidence="2" id="KW-0808">Transferase</keyword>
<dbReference type="CDD" id="cd05403">
    <property type="entry name" value="NT_KNTase_like"/>
    <property type="match status" value="1"/>
</dbReference>
<proteinExistence type="predicted"/>
<name>A0A841SXB2_9BACL</name>
<protein>
    <submittedName>
        <fullName evidence="2">Nucleotidyltransferase domain-containing protein</fullName>
    </submittedName>
</protein>
<dbReference type="GO" id="GO:0016779">
    <property type="term" value="F:nucleotidyltransferase activity"/>
    <property type="evidence" value="ECO:0007669"/>
    <property type="project" value="InterPro"/>
</dbReference>
<reference evidence="2 3" key="1">
    <citation type="submission" date="2020-08" db="EMBL/GenBank/DDBJ databases">
        <title>Cohnella phylogeny.</title>
        <authorList>
            <person name="Dunlap C."/>
        </authorList>
    </citation>
    <scope>NUCLEOTIDE SEQUENCE [LARGE SCALE GENOMIC DNA]</scope>
    <source>
        <strain evidence="2 3">DSM 25241</strain>
    </source>
</reference>
<evidence type="ECO:0000259" key="1">
    <source>
        <dbReference type="Pfam" id="PF01909"/>
    </source>
</evidence>
<gene>
    <name evidence="2" type="ORF">H7B67_22375</name>
</gene>
<comment type="caution">
    <text evidence="2">The sequence shown here is derived from an EMBL/GenBank/DDBJ whole genome shotgun (WGS) entry which is preliminary data.</text>
</comment>
<keyword evidence="3" id="KW-1185">Reference proteome</keyword>
<evidence type="ECO:0000313" key="2">
    <source>
        <dbReference type="EMBL" id="MBB6636883.1"/>
    </source>
</evidence>
<dbReference type="Pfam" id="PF01909">
    <property type="entry name" value="NTP_transf_2"/>
    <property type="match status" value="1"/>
</dbReference>
<evidence type="ECO:0000313" key="3">
    <source>
        <dbReference type="Proteomes" id="UP000535838"/>
    </source>
</evidence>
<feature type="domain" description="Polymerase nucleotidyl transferase" evidence="1">
    <location>
        <begin position="10"/>
        <end position="61"/>
    </location>
</feature>
<accession>A0A841SXB2</accession>
<dbReference type="Gene3D" id="3.30.460.10">
    <property type="entry name" value="Beta Polymerase, domain 2"/>
    <property type="match status" value="1"/>
</dbReference>
<dbReference type="InterPro" id="IPR043519">
    <property type="entry name" value="NT_sf"/>
</dbReference>
<dbReference type="AlphaFoldDB" id="A0A841SXB2"/>
<dbReference type="RefSeq" id="WP_185122084.1">
    <property type="nucleotide sequence ID" value="NZ_JACJVQ010000019.1"/>
</dbReference>
<dbReference type="Proteomes" id="UP000535838">
    <property type="component" value="Unassembled WGS sequence"/>
</dbReference>